<dbReference type="EMBL" id="AWSU01000322">
    <property type="protein sequence ID" value="ERI74498.1"/>
    <property type="molecule type" value="Genomic_DNA"/>
</dbReference>
<protein>
    <submittedName>
        <fullName evidence="1">Uncharacterized protein</fullName>
    </submittedName>
</protein>
<evidence type="ECO:0000313" key="1">
    <source>
        <dbReference type="EMBL" id="ERI74498.1"/>
    </source>
</evidence>
<reference evidence="1 2" key="1">
    <citation type="submission" date="2013-07" db="EMBL/GenBank/DDBJ databases">
        <authorList>
            <person name="Weinstock G."/>
            <person name="Sodergren E."/>
            <person name="Wylie T."/>
            <person name="Fulton L."/>
            <person name="Fulton R."/>
            <person name="Fronick C."/>
            <person name="O'Laughlin M."/>
            <person name="Godfrey J."/>
            <person name="Miner T."/>
            <person name="Herter B."/>
            <person name="Appelbaum E."/>
            <person name="Cordes M."/>
            <person name="Lek S."/>
            <person name="Wollam A."/>
            <person name="Pepin K.H."/>
            <person name="Palsikar V.B."/>
            <person name="Mitreva M."/>
            <person name="Wilson R.K."/>
        </authorList>
    </citation>
    <scope>NUCLEOTIDE SEQUENCE [LARGE SCALE GENOMIC DNA]</scope>
    <source>
        <strain evidence="1 2">ATCC 14940</strain>
    </source>
</reference>
<comment type="caution">
    <text evidence="1">The sequence shown here is derived from an EMBL/GenBank/DDBJ whole genome shotgun (WGS) entry which is preliminary data.</text>
</comment>
<dbReference type="AlphaFoldDB" id="A0ABC9TTV4"/>
<accession>A0ABC9TTV4</accession>
<sequence>MAERLLLITWFGSKREFEPDLFLINGKNCRLQEPTGGGKIFARKIPGLHAAKIGTGNV</sequence>
<feature type="non-terminal residue" evidence="1">
    <location>
        <position position="58"/>
    </location>
</feature>
<proteinExistence type="predicted"/>
<evidence type="ECO:0000313" key="2">
    <source>
        <dbReference type="Proteomes" id="UP000016491"/>
    </source>
</evidence>
<dbReference type="Proteomes" id="UP000016491">
    <property type="component" value="Unassembled WGS sequence"/>
</dbReference>
<name>A0ABC9TTV4_CLOSY</name>
<organism evidence="1 2">
    <name type="scientific">[Clostridium] symbiosum ATCC 14940</name>
    <dbReference type="NCBI Taxonomy" id="411472"/>
    <lineage>
        <taxon>Bacteria</taxon>
        <taxon>Bacillati</taxon>
        <taxon>Bacillota</taxon>
        <taxon>Clostridia</taxon>
        <taxon>Lachnospirales</taxon>
        <taxon>Lachnospiraceae</taxon>
        <taxon>Otoolea</taxon>
    </lineage>
</organism>
<gene>
    <name evidence="1" type="ORF">CLOSYM_03960</name>
</gene>